<sequence length="218" mass="23682">MRDIAVYGAGSYGQEIACLIEKINSRNTIPGTEWKFVGFFDDNEKLKGEDLGYGTILGGRDVLNDWDSSLAVVIAIANTSIIKNILSGICNERVYFPNIVDPDTSFLDRKSCRMGQGNVIGEGCRFSPKVSIGDFNIVVNDSVFGHDVVMGSYNVLFPEVRLSGYVKVGDSNLFGVRTAILQGFSVGSNVRIASGSILMNDAQDGFVYRGNPARKMAL</sequence>
<dbReference type="EMBL" id="QRZA01000015">
    <property type="protein sequence ID" value="RGV33070.1"/>
    <property type="molecule type" value="Genomic_DNA"/>
</dbReference>
<proteinExistence type="inferred from homology"/>
<dbReference type="Pfam" id="PF17836">
    <property type="entry name" value="PglD_N"/>
    <property type="match status" value="1"/>
</dbReference>
<accession>A0A412WZB6</accession>
<evidence type="ECO:0000313" key="4">
    <source>
        <dbReference type="Proteomes" id="UP000283589"/>
    </source>
</evidence>
<dbReference type="GO" id="GO:0016740">
    <property type="term" value="F:transferase activity"/>
    <property type="evidence" value="ECO:0007669"/>
    <property type="project" value="UniProtKB-KW"/>
</dbReference>
<dbReference type="InterPro" id="IPR011004">
    <property type="entry name" value="Trimer_LpxA-like_sf"/>
</dbReference>
<dbReference type="AlphaFoldDB" id="A0A412WZB6"/>
<dbReference type="PANTHER" id="PTHR43300:SF7">
    <property type="entry name" value="UDP-N-ACETYLBACILLOSAMINE N-ACETYLTRANSFERASE"/>
    <property type="match status" value="1"/>
</dbReference>
<protein>
    <submittedName>
        <fullName evidence="3">Serine acetyltransferase</fullName>
    </submittedName>
</protein>
<dbReference type="Proteomes" id="UP000283589">
    <property type="component" value="Unassembled WGS sequence"/>
</dbReference>
<dbReference type="RefSeq" id="WP_118260734.1">
    <property type="nucleotide sequence ID" value="NZ_CALBWO010000036.1"/>
</dbReference>
<dbReference type="Gene3D" id="3.40.50.20">
    <property type="match status" value="1"/>
</dbReference>
<dbReference type="Gene3D" id="2.160.10.10">
    <property type="entry name" value="Hexapeptide repeat proteins"/>
    <property type="match status" value="1"/>
</dbReference>
<organism evidence="3 4">
    <name type="scientific">Butyricimonas virosa</name>
    <dbReference type="NCBI Taxonomy" id="544645"/>
    <lineage>
        <taxon>Bacteria</taxon>
        <taxon>Pseudomonadati</taxon>
        <taxon>Bacteroidota</taxon>
        <taxon>Bacteroidia</taxon>
        <taxon>Bacteroidales</taxon>
        <taxon>Odoribacteraceae</taxon>
        <taxon>Butyricimonas</taxon>
    </lineage>
</organism>
<dbReference type="InterPro" id="IPR050179">
    <property type="entry name" value="Trans_hexapeptide_repeat"/>
</dbReference>
<feature type="domain" description="PglD N-terminal" evidence="2">
    <location>
        <begin position="3"/>
        <end position="86"/>
    </location>
</feature>
<name>A0A412WZB6_9BACT</name>
<dbReference type="SUPFAM" id="SSF51161">
    <property type="entry name" value="Trimeric LpxA-like enzymes"/>
    <property type="match status" value="1"/>
</dbReference>
<comment type="similarity">
    <text evidence="1">Belongs to the transferase hexapeptide repeat family.</text>
</comment>
<reference evidence="3 4" key="1">
    <citation type="submission" date="2018-08" db="EMBL/GenBank/DDBJ databases">
        <title>A genome reference for cultivated species of the human gut microbiota.</title>
        <authorList>
            <person name="Zou Y."/>
            <person name="Xue W."/>
            <person name="Luo G."/>
        </authorList>
    </citation>
    <scope>NUCLEOTIDE SEQUENCE [LARGE SCALE GENOMIC DNA]</scope>
    <source>
        <strain evidence="3 4">AF14-49</strain>
    </source>
</reference>
<comment type="caution">
    <text evidence="3">The sequence shown here is derived from an EMBL/GenBank/DDBJ whole genome shotgun (WGS) entry which is preliminary data.</text>
</comment>
<dbReference type="InterPro" id="IPR041561">
    <property type="entry name" value="PglD_N"/>
</dbReference>
<gene>
    <name evidence="3" type="ORF">DWW18_12025</name>
</gene>
<keyword evidence="3" id="KW-0808">Transferase</keyword>
<evidence type="ECO:0000259" key="2">
    <source>
        <dbReference type="Pfam" id="PF17836"/>
    </source>
</evidence>
<evidence type="ECO:0000256" key="1">
    <source>
        <dbReference type="ARBA" id="ARBA00007274"/>
    </source>
</evidence>
<evidence type="ECO:0000313" key="3">
    <source>
        <dbReference type="EMBL" id="RGV33070.1"/>
    </source>
</evidence>
<dbReference type="PANTHER" id="PTHR43300">
    <property type="entry name" value="ACETYLTRANSFERASE"/>
    <property type="match status" value="1"/>
</dbReference>